<dbReference type="KEGG" id="soe:110793930"/>
<keyword evidence="3" id="KW-0805">Transcription regulation</keyword>
<dbReference type="AlphaFoldDB" id="A0A9R0K141"/>
<evidence type="ECO:0000313" key="12">
    <source>
        <dbReference type="Proteomes" id="UP000813463"/>
    </source>
</evidence>
<dbReference type="Proteomes" id="UP000813463">
    <property type="component" value="Chromosome 4"/>
</dbReference>
<feature type="domain" description="Calmodulin binding protein central" evidence="10">
    <location>
        <begin position="251"/>
        <end position="313"/>
    </location>
</feature>
<reference evidence="13" key="2">
    <citation type="submission" date="2025-08" db="UniProtKB">
        <authorList>
            <consortium name="RefSeq"/>
        </authorList>
    </citation>
    <scope>IDENTIFICATION</scope>
    <source>
        <tissue evidence="13">Leaf</tissue>
    </source>
</reference>
<protein>
    <submittedName>
        <fullName evidence="13">Calmodulin-binding protein 60 B</fullName>
    </submittedName>
</protein>
<evidence type="ECO:0000259" key="10">
    <source>
        <dbReference type="Pfam" id="PF20451"/>
    </source>
</evidence>
<feature type="region of interest" description="Disordered" evidence="8">
    <location>
        <begin position="390"/>
        <end position="414"/>
    </location>
</feature>
<comment type="subcellular location">
    <subcellularLocation>
        <location evidence="1">Nucleus</location>
    </subcellularLocation>
</comment>
<dbReference type="GO" id="GO:0005516">
    <property type="term" value="F:calmodulin binding"/>
    <property type="evidence" value="ECO:0007669"/>
    <property type="project" value="InterPro"/>
</dbReference>
<evidence type="ECO:0000256" key="2">
    <source>
        <dbReference type="ARBA" id="ARBA00007214"/>
    </source>
</evidence>
<evidence type="ECO:0000256" key="4">
    <source>
        <dbReference type="ARBA" id="ARBA00023125"/>
    </source>
</evidence>
<dbReference type="InterPro" id="IPR012416">
    <property type="entry name" value="CBP60"/>
</dbReference>
<evidence type="ECO:0000256" key="5">
    <source>
        <dbReference type="ARBA" id="ARBA00023159"/>
    </source>
</evidence>
<dbReference type="Pfam" id="PF20452">
    <property type="entry name" value="Calmod_bind_C"/>
    <property type="match status" value="1"/>
</dbReference>
<dbReference type="PANTHER" id="PTHR31713">
    <property type="entry name" value="OS02G0177800 PROTEIN"/>
    <property type="match status" value="1"/>
</dbReference>
<name>A0A9R0K141_SPIOL</name>
<dbReference type="GO" id="GO:0003700">
    <property type="term" value="F:DNA-binding transcription factor activity"/>
    <property type="evidence" value="ECO:0000318"/>
    <property type="project" value="GO_Central"/>
</dbReference>
<dbReference type="GO" id="GO:0043565">
    <property type="term" value="F:sequence-specific DNA binding"/>
    <property type="evidence" value="ECO:0000318"/>
    <property type="project" value="GO_Central"/>
</dbReference>
<evidence type="ECO:0000259" key="9">
    <source>
        <dbReference type="Pfam" id="PF07887"/>
    </source>
</evidence>
<organism evidence="12 13">
    <name type="scientific">Spinacia oleracea</name>
    <name type="common">Spinach</name>
    <dbReference type="NCBI Taxonomy" id="3562"/>
    <lineage>
        <taxon>Eukaryota</taxon>
        <taxon>Viridiplantae</taxon>
        <taxon>Streptophyta</taxon>
        <taxon>Embryophyta</taxon>
        <taxon>Tracheophyta</taxon>
        <taxon>Spermatophyta</taxon>
        <taxon>Magnoliopsida</taxon>
        <taxon>eudicotyledons</taxon>
        <taxon>Gunneridae</taxon>
        <taxon>Pentapetalae</taxon>
        <taxon>Caryophyllales</taxon>
        <taxon>Chenopodiaceae</taxon>
        <taxon>Chenopodioideae</taxon>
        <taxon>Anserineae</taxon>
        <taxon>Spinacia</taxon>
    </lineage>
</organism>
<dbReference type="GO" id="GO:0080142">
    <property type="term" value="P:regulation of salicylic acid biosynthetic process"/>
    <property type="evidence" value="ECO:0000318"/>
    <property type="project" value="GO_Central"/>
</dbReference>
<dbReference type="InterPro" id="IPR046830">
    <property type="entry name" value="Calmod_bind_M"/>
</dbReference>
<feature type="compositionally biased region" description="Pro residues" evidence="8">
    <location>
        <begin position="396"/>
        <end position="406"/>
    </location>
</feature>
<dbReference type="Pfam" id="PF20451">
    <property type="entry name" value="Calmod_bind_M"/>
    <property type="match status" value="1"/>
</dbReference>
<keyword evidence="4" id="KW-0238">DNA-binding</keyword>
<dbReference type="PANTHER" id="PTHR31713:SF43">
    <property type="entry name" value="CALMODULIN-BINDING PROTEIN 60 G"/>
    <property type="match status" value="1"/>
</dbReference>
<evidence type="ECO:0000313" key="13">
    <source>
        <dbReference type="RefSeq" id="XP_021854559.2"/>
    </source>
</evidence>
<feature type="domain" description="Calmodulin binding protein C-terminal" evidence="11">
    <location>
        <begin position="318"/>
        <end position="378"/>
    </location>
</feature>
<sequence>MDSGRFSADQQSNEQVKPPEPCWCRGVSNLGEMNWLQDFMLHQLKPSIGEEVEKVLDRKLAPIFSLLQDLQQYVLFPPNLSSLPHQAEPSASRILQLKFKGDVPDTLLTMTKIKDHEGASLEVELLDESGNRVEDGPESCMKIRIDVLDGDFDVEKKEDDYTKNIAKPRNTKGALLKEKCEIAMSGGVVCVSHFSFTDNSASMRNKTFKLGATVIKGLPPGVIVKAAVSGEIRVKERRLKRERKHKTPSAEDELWRLVNIRKNGPVHERALKAGICTVQDFLKRYHTNPKELQLILDVPEANWNEIVKNAEACKLTNECYRYYDVASGDDLQLDCAFNIVSVTFKGQINQPYEDLSDYQKELADELRRTAYEKRNDLAKTNAPWHPANHSIVQRQEPPPPPQPQPPSGELAKTNAPTNQIYGKEQEQPLPCGNSNIGGPFYTQDAGSLLSYQMTSIPPTNICHYATAENQTYQVKLVDHPYLPTPISDPFTVGDGLQLEASSEDSNWDMEQLFRDLMRSSPRLEERGNVTSKLIAACYVTKAAALFMISVQQDASVPAKKRKLQ</sequence>
<dbReference type="GO" id="GO:0005634">
    <property type="term" value="C:nucleus"/>
    <property type="evidence" value="ECO:0000318"/>
    <property type="project" value="GO_Central"/>
</dbReference>
<keyword evidence="12" id="KW-1185">Reference proteome</keyword>
<evidence type="ECO:0000256" key="1">
    <source>
        <dbReference type="ARBA" id="ARBA00004123"/>
    </source>
</evidence>
<reference evidence="12" key="1">
    <citation type="journal article" date="2021" name="Nat. Commun.">
        <title>Genomic analyses provide insights into spinach domestication and the genetic basis of agronomic traits.</title>
        <authorList>
            <person name="Cai X."/>
            <person name="Sun X."/>
            <person name="Xu C."/>
            <person name="Sun H."/>
            <person name="Wang X."/>
            <person name="Ge C."/>
            <person name="Zhang Z."/>
            <person name="Wang Q."/>
            <person name="Fei Z."/>
            <person name="Jiao C."/>
            <person name="Wang Q."/>
        </authorList>
    </citation>
    <scope>NUCLEOTIDE SEQUENCE [LARGE SCALE GENOMIC DNA]</scope>
    <source>
        <strain evidence="12">cv. Varoflay</strain>
    </source>
</reference>
<evidence type="ECO:0000256" key="3">
    <source>
        <dbReference type="ARBA" id="ARBA00023015"/>
    </source>
</evidence>
<dbReference type="RefSeq" id="XP_021854559.2">
    <property type="nucleotide sequence ID" value="XM_021998867.2"/>
</dbReference>
<keyword evidence="5" id="KW-0010">Activator</keyword>
<evidence type="ECO:0000256" key="7">
    <source>
        <dbReference type="ARBA" id="ARBA00023242"/>
    </source>
</evidence>
<dbReference type="GeneID" id="110793930"/>
<evidence type="ECO:0000259" key="11">
    <source>
        <dbReference type="Pfam" id="PF20452"/>
    </source>
</evidence>
<gene>
    <name evidence="13" type="primary">LOC110793930</name>
</gene>
<proteinExistence type="inferred from homology"/>
<keyword evidence="7" id="KW-0539">Nucleus</keyword>
<comment type="similarity">
    <text evidence="2">Belongs to the plant ACBP60 protein family.</text>
</comment>
<dbReference type="InterPro" id="IPR046829">
    <property type="entry name" value="Calmod_bind_C"/>
</dbReference>
<feature type="domain" description="Calmodulin binding protein-like N-terminal" evidence="9">
    <location>
        <begin position="95"/>
        <end position="236"/>
    </location>
</feature>
<evidence type="ECO:0000256" key="8">
    <source>
        <dbReference type="SAM" id="MobiDB-lite"/>
    </source>
</evidence>
<dbReference type="Pfam" id="PF07887">
    <property type="entry name" value="Calmodulin_bind"/>
    <property type="match status" value="1"/>
</dbReference>
<dbReference type="InterPro" id="IPR046831">
    <property type="entry name" value="Calmodulin_bind_N"/>
</dbReference>
<accession>A0A9R0K141</accession>
<evidence type="ECO:0000256" key="6">
    <source>
        <dbReference type="ARBA" id="ARBA00023163"/>
    </source>
</evidence>
<keyword evidence="6" id="KW-0804">Transcription</keyword>